<keyword evidence="5" id="KW-1015">Disulfide bond</keyword>
<comment type="similarity">
    <text evidence="2">Belongs to the urotensin-2 family.</text>
</comment>
<evidence type="ECO:0000313" key="8">
    <source>
        <dbReference type="Ensembl" id="ENSSMAP00000018499.2"/>
    </source>
</evidence>
<evidence type="ECO:0000256" key="6">
    <source>
        <dbReference type="SAM" id="MobiDB-lite"/>
    </source>
</evidence>
<gene>
    <name evidence="8" type="primary">urp2</name>
</gene>
<keyword evidence="7" id="KW-0732">Signal</keyword>
<dbReference type="GeneTree" id="ENSGT00690000103830"/>
<accession>A0A8D3AHU9</accession>
<dbReference type="GO" id="GO:0097746">
    <property type="term" value="P:blood vessel diameter maintenance"/>
    <property type="evidence" value="ECO:0007669"/>
    <property type="project" value="InterPro"/>
</dbReference>
<dbReference type="RefSeq" id="XP_035485595.1">
    <property type="nucleotide sequence ID" value="XM_035629702.2"/>
</dbReference>
<dbReference type="CTD" id="100001008"/>
<sequence length="204" mass="21639">MFNRAAALSAMMMMLMILGMGVETAPTERGPLPGLARTPAVPEKSPGPNLSQYLKQWLASTRAAGAEGTTKTTTRTLTAGSRAGRWRSSPGAAGPGKQAHMLKMISALEELHRTFNSTLGSRITIMPRANGRSSGRKNKVHPPAEGGVKSTTASPAAAVDSTASRASADAIVPSMTGRNFRKSIPPQAKKTNKRVCFWKYCSQN</sequence>
<reference evidence="8" key="2">
    <citation type="submission" date="2025-08" db="UniProtKB">
        <authorList>
            <consortium name="Ensembl"/>
        </authorList>
    </citation>
    <scope>IDENTIFICATION</scope>
</reference>
<dbReference type="GeneID" id="118305001"/>
<evidence type="ECO:0000256" key="3">
    <source>
        <dbReference type="ARBA" id="ARBA00022525"/>
    </source>
</evidence>
<comment type="subcellular location">
    <subcellularLocation>
        <location evidence="1">Secreted</location>
    </subcellularLocation>
</comment>
<name>A0A8D3AHU9_SCOMX</name>
<feature type="compositionally biased region" description="Low complexity" evidence="6">
    <location>
        <begin position="64"/>
        <end position="83"/>
    </location>
</feature>
<evidence type="ECO:0000256" key="5">
    <source>
        <dbReference type="ARBA" id="ARBA00023157"/>
    </source>
</evidence>
<dbReference type="AlphaFoldDB" id="A0A8D3AHU9"/>
<evidence type="ECO:0000256" key="1">
    <source>
        <dbReference type="ARBA" id="ARBA00004613"/>
    </source>
</evidence>
<dbReference type="OrthoDB" id="8854060at2759"/>
<feature type="chain" id="PRO_5034435921" description="Urotensin II-related peptide" evidence="7">
    <location>
        <begin position="22"/>
        <end position="204"/>
    </location>
</feature>
<feature type="region of interest" description="Disordered" evidence="6">
    <location>
        <begin position="64"/>
        <end position="97"/>
    </location>
</feature>
<keyword evidence="4" id="KW-0372">Hormone</keyword>
<evidence type="ECO:0000313" key="9">
    <source>
        <dbReference type="Proteomes" id="UP000694558"/>
    </source>
</evidence>
<protein>
    <recommendedName>
        <fullName evidence="10">Urotensin II-related peptide</fullName>
    </recommendedName>
</protein>
<dbReference type="PROSITE" id="PS00984">
    <property type="entry name" value="UROTENSIN_II"/>
    <property type="match status" value="1"/>
</dbReference>
<dbReference type="InterPro" id="IPR001483">
    <property type="entry name" value="Urotensin_II"/>
</dbReference>
<keyword evidence="3" id="KW-0964">Secreted</keyword>
<evidence type="ECO:0008006" key="10">
    <source>
        <dbReference type="Google" id="ProtNLM"/>
    </source>
</evidence>
<organism evidence="8 9">
    <name type="scientific">Scophthalmus maximus</name>
    <name type="common">Turbot</name>
    <name type="synonym">Psetta maxima</name>
    <dbReference type="NCBI Taxonomy" id="52904"/>
    <lineage>
        <taxon>Eukaryota</taxon>
        <taxon>Metazoa</taxon>
        <taxon>Chordata</taxon>
        <taxon>Craniata</taxon>
        <taxon>Vertebrata</taxon>
        <taxon>Euteleostomi</taxon>
        <taxon>Actinopterygii</taxon>
        <taxon>Neopterygii</taxon>
        <taxon>Teleostei</taxon>
        <taxon>Neoteleostei</taxon>
        <taxon>Acanthomorphata</taxon>
        <taxon>Carangaria</taxon>
        <taxon>Pleuronectiformes</taxon>
        <taxon>Pleuronectoidei</taxon>
        <taxon>Scophthalmidae</taxon>
        <taxon>Scophthalmus</taxon>
    </lineage>
</organism>
<dbReference type="KEGG" id="smau:118305001"/>
<feature type="region of interest" description="Disordered" evidence="6">
    <location>
        <begin position="127"/>
        <end position="161"/>
    </location>
</feature>
<dbReference type="Proteomes" id="UP000694558">
    <property type="component" value="Chromosome 1"/>
</dbReference>
<evidence type="ECO:0000256" key="4">
    <source>
        <dbReference type="ARBA" id="ARBA00022702"/>
    </source>
</evidence>
<dbReference type="GO" id="GO:0005179">
    <property type="term" value="F:hormone activity"/>
    <property type="evidence" value="ECO:0007669"/>
    <property type="project" value="UniProtKB-KW"/>
</dbReference>
<feature type="signal peptide" evidence="7">
    <location>
        <begin position="1"/>
        <end position="21"/>
    </location>
</feature>
<evidence type="ECO:0000256" key="7">
    <source>
        <dbReference type="SAM" id="SignalP"/>
    </source>
</evidence>
<dbReference type="GO" id="GO:0005576">
    <property type="term" value="C:extracellular region"/>
    <property type="evidence" value="ECO:0007669"/>
    <property type="project" value="UniProtKB-SubCell"/>
</dbReference>
<dbReference type="GO" id="GO:0008217">
    <property type="term" value="P:regulation of blood pressure"/>
    <property type="evidence" value="ECO:0007669"/>
    <property type="project" value="InterPro"/>
</dbReference>
<proteinExistence type="inferred from homology"/>
<evidence type="ECO:0000256" key="2">
    <source>
        <dbReference type="ARBA" id="ARBA00006719"/>
    </source>
</evidence>
<dbReference type="Ensembl" id="ENSSMAT00000018728.2">
    <property type="protein sequence ID" value="ENSSMAP00000018499.2"/>
    <property type="gene ID" value="ENSSMAG00000011341.2"/>
</dbReference>
<reference evidence="8" key="1">
    <citation type="submission" date="2023-05" db="EMBL/GenBank/DDBJ databases">
        <title>High-quality long-read genome of Scophthalmus maximus.</title>
        <authorList>
            <person name="Lien S."/>
            <person name="Martinez P."/>
        </authorList>
    </citation>
    <scope>NUCLEOTIDE SEQUENCE [LARGE SCALE GENOMIC DNA]</scope>
</reference>